<evidence type="ECO:0000259" key="3">
    <source>
        <dbReference type="Pfam" id="PF00144"/>
    </source>
</evidence>
<dbReference type="Pfam" id="PF00144">
    <property type="entry name" value="Beta-lactamase"/>
    <property type="match status" value="1"/>
</dbReference>
<feature type="signal peptide" evidence="2">
    <location>
        <begin position="1"/>
        <end position="23"/>
    </location>
</feature>
<comment type="caution">
    <text evidence="4">The sequence shown here is derived from an EMBL/GenBank/DDBJ whole genome shotgun (WGS) entry which is preliminary data.</text>
</comment>
<dbReference type="PANTHER" id="PTHR43283:SF11">
    <property type="entry name" value="BETA-LACTAMASE-RELATED DOMAIN-CONTAINING PROTEIN"/>
    <property type="match status" value="1"/>
</dbReference>
<dbReference type="InterPro" id="IPR012338">
    <property type="entry name" value="Beta-lactam/transpept-like"/>
</dbReference>
<gene>
    <name evidence="4" type="ORF">JOF57_004643</name>
</gene>
<name>A0ABS4ZYZ1_9MYCO</name>
<dbReference type="EMBL" id="JAGIOP010000002">
    <property type="protein sequence ID" value="MBP2454730.1"/>
    <property type="molecule type" value="Genomic_DNA"/>
</dbReference>
<feature type="domain" description="Beta-lactamase-related" evidence="3">
    <location>
        <begin position="67"/>
        <end position="477"/>
    </location>
</feature>
<evidence type="ECO:0000256" key="2">
    <source>
        <dbReference type="SAM" id="SignalP"/>
    </source>
</evidence>
<dbReference type="Proteomes" id="UP000694460">
    <property type="component" value="Unassembled WGS sequence"/>
</dbReference>
<reference evidence="4 5" key="1">
    <citation type="submission" date="2021-03" db="EMBL/GenBank/DDBJ databases">
        <title>Sequencing the genomes of 1000 actinobacteria strains.</title>
        <authorList>
            <person name="Klenk H.-P."/>
        </authorList>
    </citation>
    <scope>NUCLEOTIDE SEQUENCE [LARGE SCALE GENOMIC DNA]</scope>
    <source>
        <strain evidence="4 5">DSM 46713</strain>
    </source>
</reference>
<feature type="chain" id="PRO_5046739023" evidence="2">
    <location>
        <begin position="24"/>
        <end position="507"/>
    </location>
</feature>
<evidence type="ECO:0000313" key="4">
    <source>
        <dbReference type="EMBL" id="MBP2454730.1"/>
    </source>
</evidence>
<protein>
    <submittedName>
        <fullName evidence="4">CubicO group peptidase (Beta-lactamase class C family)</fullName>
    </submittedName>
</protein>
<dbReference type="Gene3D" id="3.40.710.10">
    <property type="entry name" value="DD-peptidase/beta-lactamase superfamily"/>
    <property type="match status" value="1"/>
</dbReference>
<proteinExistence type="predicted"/>
<keyword evidence="5" id="KW-1185">Reference proteome</keyword>
<dbReference type="PROSITE" id="PS51257">
    <property type="entry name" value="PROKAR_LIPOPROTEIN"/>
    <property type="match status" value="1"/>
</dbReference>
<evidence type="ECO:0000313" key="5">
    <source>
        <dbReference type="Proteomes" id="UP000694460"/>
    </source>
</evidence>
<dbReference type="InterPro" id="IPR001466">
    <property type="entry name" value="Beta-lactam-related"/>
</dbReference>
<dbReference type="PANTHER" id="PTHR43283">
    <property type="entry name" value="BETA-LACTAMASE-RELATED"/>
    <property type="match status" value="1"/>
</dbReference>
<evidence type="ECO:0000256" key="1">
    <source>
        <dbReference type="ARBA" id="ARBA00022801"/>
    </source>
</evidence>
<organism evidence="4 5">
    <name type="scientific">Mycolicibacterium lutetiense</name>
    <dbReference type="NCBI Taxonomy" id="1641992"/>
    <lineage>
        <taxon>Bacteria</taxon>
        <taxon>Bacillati</taxon>
        <taxon>Actinomycetota</taxon>
        <taxon>Actinomycetes</taxon>
        <taxon>Mycobacteriales</taxon>
        <taxon>Mycobacteriaceae</taxon>
        <taxon>Mycolicibacterium</taxon>
    </lineage>
</organism>
<keyword evidence="1" id="KW-0378">Hydrolase</keyword>
<accession>A0ABS4ZYZ1</accession>
<dbReference type="InterPro" id="IPR050789">
    <property type="entry name" value="Diverse_Enzym_Activities"/>
</dbReference>
<sequence>MTMSRARLSRLCAVGTVMFTLAAATSCGQSAPPPVATSTSTTIAPVPTAPSATTAAVVPAGDFTPVAQLVNDAIAAPRLPGAVVQVGHAGNIVFRHAFGSRKLDGEPGLDGAPAPAEPMTEDTIFDLASLSKSLTTAVAILQLYEQGRVQIDEPVQTYLPDFNPANDPRRARVTVRMLLTHTSGIAGDLSLDGPWGLDKPDKAEGIHRALGAWVVFEPGERFHYSDIGFIILGALLEKLTGEPEDIYIRQNVFTPLGMSDTRYLPVANACGPQQVRGNAIAFDPNAPDVVDCPAGTWSTDLLARVAPTAIDGDTPGLNPDFGRPLRGTVHDPTARRMGGVAGSAGVFSTVSDVGRFAQALLDRLAGRPSAFPLKQSTLALMTTPQQPGHSPAQVEAANTATREAIEKTPNTTHPLLAPNYPAIPGQDLRGFGWDIDTEQSRPRGMVFPVGSFGHTGFTGVTLWMDPGSDTYVVVLGNVIHQPGGPPIAGLSGEVATLAGRALHLYGS</sequence>
<keyword evidence="2" id="KW-0732">Signal</keyword>
<dbReference type="SUPFAM" id="SSF56601">
    <property type="entry name" value="beta-lactamase/transpeptidase-like"/>
    <property type="match status" value="1"/>
</dbReference>